<dbReference type="GO" id="GO:0032259">
    <property type="term" value="P:methylation"/>
    <property type="evidence" value="ECO:0007669"/>
    <property type="project" value="UniProtKB-KW"/>
</dbReference>
<dbReference type="SUPFAM" id="SSF53335">
    <property type="entry name" value="S-adenosyl-L-methionine-dependent methyltransferases"/>
    <property type="match status" value="1"/>
</dbReference>
<dbReference type="InterPro" id="IPR029063">
    <property type="entry name" value="SAM-dependent_MTases_sf"/>
</dbReference>
<dbReference type="InterPro" id="IPR002295">
    <property type="entry name" value="N4/N6-MTase_EcoPI_Mod-like"/>
</dbReference>
<proteinExistence type="inferred from homology"/>
<dbReference type="InterPro" id="IPR003115">
    <property type="entry name" value="ParB_N"/>
</dbReference>
<evidence type="ECO:0000313" key="6">
    <source>
        <dbReference type="EMBL" id="CAB4157808.1"/>
    </source>
</evidence>
<name>A0A6J5NLI8_9CAUD</name>
<keyword evidence="3" id="KW-0808">Transferase</keyword>
<evidence type="ECO:0000256" key="3">
    <source>
        <dbReference type="ARBA" id="ARBA00022679"/>
    </source>
</evidence>
<dbReference type="GO" id="GO:0008170">
    <property type="term" value="F:N-methyltransferase activity"/>
    <property type="evidence" value="ECO:0007669"/>
    <property type="project" value="InterPro"/>
</dbReference>
<dbReference type="PIRSF" id="PIRSF036758">
    <property type="entry name" value="Aden_M_ParB"/>
    <property type="match status" value="1"/>
</dbReference>
<reference evidence="6" key="1">
    <citation type="submission" date="2020-04" db="EMBL/GenBank/DDBJ databases">
        <authorList>
            <person name="Chiriac C."/>
            <person name="Salcher M."/>
            <person name="Ghai R."/>
            <person name="Kavagutti S V."/>
        </authorList>
    </citation>
    <scope>NUCLEOTIDE SEQUENCE</scope>
</reference>
<feature type="domain" description="ParB-like N-terminal" evidence="5">
    <location>
        <begin position="9"/>
        <end position="92"/>
    </location>
</feature>
<organism evidence="6">
    <name type="scientific">uncultured Caudovirales phage</name>
    <dbReference type="NCBI Taxonomy" id="2100421"/>
    <lineage>
        <taxon>Viruses</taxon>
        <taxon>Duplodnaviria</taxon>
        <taxon>Heunggongvirae</taxon>
        <taxon>Uroviricota</taxon>
        <taxon>Caudoviricetes</taxon>
        <taxon>Peduoviridae</taxon>
        <taxon>Maltschvirus</taxon>
        <taxon>Maltschvirus maltsch</taxon>
    </lineage>
</organism>
<evidence type="ECO:0000256" key="1">
    <source>
        <dbReference type="ARBA" id="ARBA00006594"/>
    </source>
</evidence>
<comment type="similarity">
    <text evidence="1">Belongs to the N(4)/N(6)-methyltransferase family.</text>
</comment>
<evidence type="ECO:0000256" key="4">
    <source>
        <dbReference type="ARBA" id="ARBA00022691"/>
    </source>
</evidence>
<dbReference type="InterPro" id="IPR015840">
    <property type="entry name" value="DNA_MeTrfase_ParB"/>
</dbReference>
<dbReference type="PROSITE" id="PS00092">
    <property type="entry name" value="N6_MTASE"/>
    <property type="match status" value="1"/>
</dbReference>
<dbReference type="InterPro" id="IPR002941">
    <property type="entry name" value="DNA_methylase_N4/N6"/>
</dbReference>
<dbReference type="InterPro" id="IPR002052">
    <property type="entry name" value="DNA_methylase_N6_adenine_CS"/>
</dbReference>
<evidence type="ECO:0000256" key="2">
    <source>
        <dbReference type="ARBA" id="ARBA00022603"/>
    </source>
</evidence>
<dbReference type="PRINTS" id="PR00506">
    <property type="entry name" value="D21N6MTFRASE"/>
</dbReference>
<dbReference type="GO" id="GO:0003677">
    <property type="term" value="F:DNA binding"/>
    <property type="evidence" value="ECO:0007669"/>
    <property type="project" value="InterPro"/>
</dbReference>
<gene>
    <name evidence="6" type="ORF">UFOVP691_47</name>
</gene>
<accession>A0A6J5NLI8</accession>
<protein>
    <submittedName>
        <fullName evidence="6">COG0863 DNA modification methylase</fullName>
    </submittedName>
</protein>
<dbReference type="InterPro" id="IPR036086">
    <property type="entry name" value="ParB/Sulfiredoxin_sf"/>
</dbReference>
<dbReference type="SUPFAM" id="SSF110849">
    <property type="entry name" value="ParB/Sulfiredoxin"/>
    <property type="match status" value="1"/>
</dbReference>
<dbReference type="EMBL" id="LR796663">
    <property type="protein sequence ID" value="CAB4157808.1"/>
    <property type="molecule type" value="Genomic_DNA"/>
</dbReference>
<dbReference type="Pfam" id="PF01555">
    <property type="entry name" value="N6_N4_Mtase"/>
    <property type="match status" value="1"/>
</dbReference>
<sequence>MIRKELEHLSIGIDEIHTHPSNVRQGDVGAICESLKAHGQYRSIVYQQSTKRILAGNHTWKAAKALGWTHIAATPVVCDDEQALRILLADNKANDLATYDEPELIELLKELADTSDGLLGTLFDEDELDSLIEDNSHFELPSEVDDVPDTAPSITTAGDVWLLGKHRVMCGDSTSGEQVKALMGGLEADLVWTDPPYGVAIVGGNRGLSPEERKAKGGKEIQNDELDFDSLKEFLTKAFKAGYEVTKKGGCWYVAAPAGNIFQAFSIPLTELGVWRHTLVWVKDSLVMGRADYHYRHESIFYGWKEGAAHQAPPDRKQDTVWEIPRPHRSAEHPTMKPVELIAKAIKNSTNQNQIVLDLFGGSGSTLIAAEETNRIGYLMELDPQYVDVICARYQKHTGNQPVLEATGETHNFIPDAD</sequence>
<dbReference type="SMART" id="SM00470">
    <property type="entry name" value="ParB"/>
    <property type="match status" value="1"/>
</dbReference>
<keyword evidence="4" id="KW-0949">S-adenosyl-L-methionine</keyword>
<dbReference type="Gene3D" id="3.40.50.150">
    <property type="entry name" value="Vaccinia Virus protein VP39"/>
    <property type="match status" value="1"/>
</dbReference>
<evidence type="ECO:0000259" key="5">
    <source>
        <dbReference type="SMART" id="SM00470"/>
    </source>
</evidence>
<keyword evidence="2 6" id="KW-0489">Methyltransferase</keyword>
<dbReference type="Gene3D" id="3.90.1530.10">
    <property type="entry name" value="Conserved hypothetical protein from pyrococcus furiosus pfu- 392566-001, ParB domain"/>
    <property type="match status" value="1"/>
</dbReference>
<dbReference type="Pfam" id="PF02195">
    <property type="entry name" value="ParB_N"/>
    <property type="match status" value="1"/>
</dbReference>